<feature type="domain" description="Cytochrome c" evidence="5">
    <location>
        <begin position="125"/>
        <end position="279"/>
    </location>
</feature>
<accession>W4LS81</accession>
<dbReference type="GO" id="GO:0046872">
    <property type="term" value="F:metal ion binding"/>
    <property type="evidence" value="ECO:0007669"/>
    <property type="project" value="UniProtKB-KW"/>
</dbReference>
<dbReference type="EMBL" id="AZHW01000301">
    <property type="protein sequence ID" value="ETX00808.1"/>
    <property type="molecule type" value="Genomic_DNA"/>
</dbReference>
<dbReference type="PANTHER" id="PTHR30600:SF4">
    <property type="entry name" value="CYTOCHROME C DOMAIN-CONTAINING PROTEIN"/>
    <property type="match status" value="1"/>
</dbReference>
<keyword evidence="7" id="KW-1185">Reference proteome</keyword>
<dbReference type="InterPro" id="IPR009056">
    <property type="entry name" value="Cyt_c-like_dom"/>
</dbReference>
<dbReference type="InterPro" id="IPR051395">
    <property type="entry name" value="Cytochrome_c_Peroxidase/MauG"/>
</dbReference>
<gene>
    <name evidence="6" type="ORF">ETSY1_09875</name>
</gene>
<dbReference type="GO" id="GO:0004130">
    <property type="term" value="F:cytochrome-c peroxidase activity"/>
    <property type="evidence" value="ECO:0007669"/>
    <property type="project" value="TreeGrafter"/>
</dbReference>
<evidence type="ECO:0000313" key="7">
    <source>
        <dbReference type="Proteomes" id="UP000019141"/>
    </source>
</evidence>
<organism evidence="6 7">
    <name type="scientific">Entotheonella factor</name>
    <dbReference type="NCBI Taxonomy" id="1429438"/>
    <lineage>
        <taxon>Bacteria</taxon>
        <taxon>Pseudomonadati</taxon>
        <taxon>Nitrospinota/Tectimicrobiota group</taxon>
        <taxon>Candidatus Tectimicrobiota</taxon>
        <taxon>Candidatus Entotheonellia</taxon>
        <taxon>Candidatus Entotheonellales</taxon>
        <taxon>Candidatus Entotheonellaceae</taxon>
        <taxon>Candidatus Entotheonella</taxon>
    </lineage>
</organism>
<evidence type="ECO:0000259" key="5">
    <source>
        <dbReference type="PROSITE" id="PS51007"/>
    </source>
</evidence>
<keyword evidence="3 4" id="KW-0408">Iron</keyword>
<name>W4LS81_ENTF1</name>
<keyword evidence="1 4" id="KW-0349">Heme</keyword>
<dbReference type="Proteomes" id="UP000019141">
    <property type="component" value="Unassembled WGS sequence"/>
</dbReference>
<keyword evidence="2 4" id="KW-0479">Metal-binding</keyword>
<reference evidence="6 7" key="1">
    <citation type="journal article" date="2014" name="Nature">
        <title>An environmental bacterial taxon with a large and distinct metabolic repertoire.</title>
        <authorList>
            <person name="Wilson M.C."/>
            <person name="Mori T."/>
            <person name="Ruckert C."/>
            <person name="Uria A.R."/>
            <person name="Helf M.J."/>
            <person name="Takada K."/>
            <person name="Gernert C."/>
            <person name="Steffens U.A."/>
            <person name="Heycke N."/>
            <person name="Schmitt S."/>
            <person name="Rinke C."/>
            <person name="Helfrich E.J."/>
            <person name="Brachmann A.O."/>
            <person name="Gurgui C."/>
            <person name="Wakimoto T."/>
            <person name="Kracht M."/>
            <person name="Crusemann M."/>
            <person name="Hentschel U."/>
            <person name="Abe I."/>
            <person name="Matsunaga S."/>
            <person name="Kalinowski J."/>
            <person name="Takeyama H."/>
            <person name="Piel J."/>
        </authorList>
    </citation>
    <scope>NUCLEOTIDE SEQUENCE [LARGE SCALE GENOMIC DNA]</scope>
    <source>
        <strain evidence="7">TSY1</strain>
    </source>
</reference>
<evidence type="ECO:0000256" key="2">
    <source>
        <dbReference type="ARBA" id="ARBA00022723"/>
    </source>
</evidence>
<protein>
    <recommendedName>
        <fullName evidence="5">Cytochrome c domain-containing protein</fullName>
    </recommendedName>
</protein>
<dbReference type="Gene3D" id="1.10.760.10">
    <property type="entry name" value="Cytochrome c-like domain"/>
    <property type="match status" value="1"/>
</dbReference>
<proteinExistence type="predicted"/>
<comment type="caution">
    <text evidence="6">The sequence shown here is derived from an EMBL/GenBank/DDBJ whole genome shotgun (WGS) entry which is preliminary data.</text>
</comment>
<dbReference type="GO" id="GO:0020037">
    <property type="term" value="F:heme binding"/>
    <property type="evidence" value="ECO:0007669"/>
    <property type="project" value="InterPro"/>
</dbReference>
<evidence type="ECO:0000256" key="4">
    <source>
        <dbReference type="PROSITE-ProRule" id="PRU00433"/>
    </source>
</evidence>
<dbReference type="InterPro" id="IPR036909">
    <property type="entry name" value="Cyt_c-like_dom_sf"/>
</dbReference>
<evidence type="ECO:0000256" key="3">
    <source>
        <dbReference type="ARBA" id="ARBA00023004"/>
    </source>
</evidence>
<evidence type="ECO:0000313" key="6">
    <source>
        <dbReference type="EMBL" id="ETX00808.1"/>
    </source>
</evidence>
<dbReference type="SUPFAM" id="SSF46626">
    <property type="entry name" value="Cytochrome c"/>
    <property type="match status" value="1"/>
</dbReference>
<sequence>MTADLQQLKTVAKQNPGTDVELLTKGVSFGVLRFENDRFDTSRVEGVDDDLVVRPFGRKGEFITTREFAVGAMAFHFGMEPVELVGEDVDADGDGFVNEMLVGELSALSVFMTTLETPRETARKGDARQGEGLFHDIGCAACHVPSLRTDRLDLTYSFPENPVKPFANIFYQIDLSTPPANFTPTASGGLEVPLFSDLKRHDMGPELAESTGDPLDAEFITARLWGIADTAPYLHDGRALTLTEAILMHGGEAAAARDAFAELRDGEKIELLAFLRSLRTPDVGVQLR</sequence>
<dbReference type="Pfam" id="PF06537">
    <property type="entry name" value="DHOR"/>
    <property type="match status" value="1"/>
</dbReference>
<dbReference type="HOGENOM" id="CLU_965366_0_0_7"/>
<dbReference type="PANTHER" id="PTHR30600">
    <property type="entry name" value="CYTOCHROME C PEROXIDASE-RELATED"/>
    <property type="match status" value="1"/>
</dbReference>
<dbReference type="AlphaFoldDB" id="W4LS81"/>
<dbReference type="InterPro" id="IPR010538">
    <property type="entry name" value="DHOR"/>
</dbReference>
<dbReference type="GO" id="GO:0009055">
    <property type="term" value="F:electron transfer activity"/>
    <property type="evidence" value="ECO:0007669"/>
    <property type="project" value="InterPro"/>
</dbReference>
<evidence type="ECO:0000256" key="1">
    <source>
        <dbReference type="ARBA" id="ARBA00022617"/>
    </source>
</evidence>
<dbReference type="PROSITE" id="PS51007">
    <property type="entry name" value="CYTC"/>
    <property type="match status" value="1"/>
</dbReference>